<protein>
    <submittedName>
        <fullName evidence="2">Glyoxalase-like domain protein</fullName>
    </submittedName>
</protein>
<accession>A0A517Z4F7</accession>
<dbReference type="InterPro" id="IPR004360">
    <property type="entry name" value="Glyas_Fos-R_dOase_dom"/>
</dbReference>
<keyword evidence="3" id="KW-1185">Reference proteome</keyword>
<dbReference type="Proteomes" id="UP000320496">
    <property type="component" value="Chromosome"/>
</dbReference>
<proteinExistence type="predicted"/>
<dbReference type="PROSITE" id="PS51819">
    <property type="entry name" value="VOC"/>
    <property type="match status" value="1"/>
</dbReference>
<name>A0A517Z4F7_9PLAN</name>
<dbReference type="PANTHER" id="PTHR36503">
    <property type="entry name" value="BLR2520 PROTEIN"/>
    <property type="match status" value="1"/>
</dbReference>
<dbReference type="PANTHER" id="PTHR36503:SF1">
    <property type="entry name" value="BLR2520 PROTEIN"/>
    <property type="match status" value="1"/>
</dbReference>
<gene>
    <name evidence="2" type="ORF">Mal4_16810</name>
</gene>
<evidence type="ECO:0000259" key="1">
    <source>
        <dbReference type="PROSITE" id="PS51819"/>
    </source>
</evidence>
<organism evidence="2 3">
    <name type="scientific">Maioricimonas rarisocia</name>
    <dbReference type="NCBI Taxonomy" id="2528026"/>
    <lineage>
        <taxon>Bacteria</taxon>
        <taxon>Pseudomonadati</taxon>
        <taxon>Planctomycetota</taxon>
        <taxon>Planctomycetia</taxon>
        <taxon>Planctomycetales</taxon>
        <taxon>Planctomycetaceae</taxon>
        <taxon>Maioricimonas</taxon>
    </lineage>
</organism>
<sequence>MEQRLSLVTLGVSNLNRSREFYERLGWSASASSTDDVVFFQLGGLVLGLYAREALAEDAQIDAAGSGFGGIALAYNGRSREDVDAVLAEAQNAGARILKPARDVFWGGYSGYFADRDGHPWEVAWNPGMTITESGQAMLPD</sequence>
<dbReference type="InterPro" id="IPR029068">
    <property type="entry name" value="Glyas_Bleomycin-R_OHBP_Dase"/>
</dbReference>
<feature type="domain" description="VOC" evidence="1">
    <location>
        <begin position="4"/>
        <end position="126"/>
    </location>
</feature>
<dbReference type="RefSeq" id="WP_145368147.1">
    <property type="nucleotide sequence ID" value="NZ_CP036275.1"/>
</dbReference>
<evidence type="ECO:0000313" key="2">
    <source>
        <dbReference type="EMBL" id="QDU37370.1"/>
    </source>
</evidence>
<dbReference type="SUPFAM" id="SSF54593">
    <property type="entry name" value="Glyoxalase/Bleomycin resistance protein/Dihydroxybiphenyl dioxygenase"/>
    <property type="match status" value="1"/>
</dbReference>
<dbReference type="AlphaFoldDB" id="A0A517Z4F7"/>
<dbReference type="Pfam" id="PF00903">
    <property type="entry name" value="Glyoxalase"/>
    <property type="match status" value="1"/>
</dbReference>
<dbReference type="OrthoDB" id="9796521at2"/>
<evidence type="ECO:0000313" key="3">
    <source>
        <dbReference type="Proteomes" id="UP000320496"/>
    </source>
</evidence>
<dbReference type="EMBL" id="CP036275">
    <property type="protein sequence ID" value="QDU37370.1"/>
    <property type="molecule type" value="Genomic_DNA"/>
</dbReference>
<dbReference type="Gene3D" id="3.10.180.10">
    <property type="entry name" value="2,3-Dihydroxybiphenyl 1,2-Dioxygenase, domain 1"/>
    <property type="match status" value="1"/>
</dbReference>
<dbReference type="InterPro" id="IPR037523">
    <property type="entry name" value="VOC_core"/>
</dbReference>
<reference evidence="2 3" key="1">
    <citation type="submission" date="2019-02" db="EMBL/GenBank/DDBJ databases">
        <title>Deep-cultivation of Planctomycetes and their phenomic and genomic characterization uncovers novel biology.</title>
        <authorList>
            <person name="Wiegand S."/>
            <person name="Jogler M."/>
            <person name="Boedeker C."/>
            <person name="Pinto D."/>
            <person name="Vollmers J."/>
            <person name="Rivas-Marin E."/>
            <person name="Kohn T."/>
            <person name="Peeters S.H."/>
            <person name="Heuer A."/>
            <person name="Rast P."/>
            <person name="Oberbeckmann S."/>
            <person name="Bunk B."/>
            <person name="Jeske O."/>
            <person name="Meyerdierks A."/>
            <person name="Storesund J.E."/>
            <person name="Kallscheuer N."/>
            <person name="Luecker S."/>
            <person name="Lage O.M."/>
            <person name="Pohl T."/>
            <person name="Merkel B.J."/>
            <person name="Hornburger P."/>
            <person name="Mueller R.-W."/>
            <person name="Bruemmer F."/>
            <person name="Labrenz M."/>
            <person name="Spormann A.M."/>
            <person name="Op den Camp H."/>
            <person name="Overmann J."/>
            <person name="Amann R."/>
            <person name="Jetten M.S.M."/>
            <person name="Mascher T."/>
            <person name="Medema M.H."/>
            <person name="Devos D.P."/>
            <person name="Kaster A.-K."/>
            <person name="Ovreas L."/>
            <person name="Rohde M."/>
            <person name="Galperin M.Y."/>
            <person name="Jogler C."/>
        </authorList>
    </citation>
    <scope>NUCLEOTIDE SEQUENCE [LARGE SCALE GENOMIC DNA]</scope>
    <source>
        <strain evidence="2 3">Mal4</strain>
    </source>
</reference>
<dbReference type="CDD" id="cd07251">
    <property type="entry name" value="VOC_like"/>
    <property type="match status" value="1"/>
</dbReference>
<dbReference type="KEGG" id="mri:Mal4_16810"/>